<dbReference type="Proteomes" id="UP001500582">
    <property type="component" value="Unassembled WGS sequence"/>
</dbReference>
<comment type="caution">
    <text evidence="2">The sequence shown here is derived from an EMBL/GenBank/DDBJ whole genome shotgun (WGS) entry which is preliminary data.</text>
</comment>
<name>A0ABP8FRG2_9SPHI</name>
<dbReference type="SUPFAM" id="SSF141673">
    <property type="entry name" value="MOSC N-terminal domain-like"/>
    <property type="match status" value="1"/>
</dbReference>
<dbReference type="SUPFAM" id="SSF50800">
    <property type="entry name" value="PK beta-barrel domain-like"/>
    <property type="match status" value="1"/>
</dbReference>
<keyword evidence="3" id="KW-1185">Reference proteome</keyword>
<dbReference type="PANTHER" id="PTHR14237">
    <property type="entry name" value="MOLYBDOPTERIN COFACTOR SULFURASE MOSC"/>
    <property type="match status" value="1"/>
</dbReference>
<accession>A0ABP8FRG2</accession>
<feature type="domain" description="MOSC" evidence="1">
    <location>
        <begin position="119"/>
        <end position="264"/>
    </location>
</feature>
<evidence type="ECO:0000313" key="2">
    <source>
        <dbReference type="EMBL" id="GAA4309483.1"/>
    </source>
</evidence>
<dbReference type="Pfam" id="PF03476">
    <property type="entry name" value="MOSC_N"/>
    <property type="match status" value="1"/>
</dbReference>
<dbReference type="InterPro" id="IPR005302">
    <property type="entry name" value="MoCF_Sase_C"/>
</dbReference>
<organism evidence="2 3">
    <name type="scientific">Mucilaginibacter gynuensis</name>
    <dbReference type="NCBI Taxonomy" id="1302236"/>
    <lineage>
        <taxon>Bacteria</taxon>
        <taxon>Pseudomonadati</taxon>
        <taxon>Bacteroidota</taxon>
        <taxon>Sphingobacteriia</taxon>
        <taxon>Sphingobacteriales</taxon>
        <taxon>Sphingobacteriaceae</taxon>
        <taxon>Mucilaginibacter</taxon>
    </lineage>
</organism>
<proteinExistence type="predicted"/>
<evidence type="ECO:0000313" key="3">
    <source>
        <dbReference type="Proteomes" id="UP001500582"/>
    </source>
</evidence>
<dbReference type="Pfam" id="PF03473">
    <property type="entry name" value="MOSC"/>
    <property type="match status" value="1"/>
</dbReference>
<sequence>MLSISAIYTYPIKSLGGISLDNSVVTDRGLEHDRRWMLVDANNRFVSQREFHQMALLGVSIEDTGLRVTHKTTGENVFIPFVPVVNESCEVTVWDDTCSAVYVSDEVDAWFSKVLEISCRLVYMPDDSHRKTDEKYTSDGEITSFSDGYPFLLIGQASLDDLNSRIDEALPMDRFRPNIVFTGGAPYHEDILKSFDINGINFFGVKLCARCVMTTINQNTAEKGKQPLKALAGYRNKNKKILFGQNIVHKGTGAIGVGDTLENITLHNEERFLVNASPA</sequence>
<evidence type="ECO:0000259" key="1">
    <source>
        <dbReference type="PROSITE" id="PS51340"/>
    </source>
</evidence>
<gene>
    <name evidence="2" type="ORF">GCM10023149_03790</name>
</gene>
<reference evidence="3" key="1">
    <citation type="journal article" date="2019" name="Int. J. Syst. Evol. Microbiol.">
        <title>The Global Catalogue of Microorganisms (GCM) 10K type strain sequencing project: providing services to taxonomists for standard genome sequencing and annotation.</title>
        <authorList>
            <consortium name="The Broad Institute Genomics Platform"/>
            <consortium name="The Broad Institute Genome Sequencing Center for Infectious Disease"/>
            <person name="Wu L."/>
            <person name="Ma J."/>
        </authorList>
    </citation>
    <scope>NUCLEOTIDE SEQUENCE [LARGE SCALE GENOMIC DNA]</scope>
    <source>
        <strain evidence="3">JCM 17705</strain>
    </source>
</reference>
<dbReference type="PROSITE" id="PS51340">
    <property type="entry name" value="MOSC"/>
    <property type="match status" value="1"/>
</dbReference>
<dbReference type="EMBL" id="BAABFT010000001">
    <property type="protein sequence ID" value="GAA4309483.1"/>
    <property type="molecule type" value="Genomic_DNA"/>
</dbReference>
<dbReference type="InterPro" id="IPR011037">
    <property type="entry name" value="Pyrv_Knase-like_insert_dom_sf"/>
</dbReference>
<dbReference type="InterPro" id="IPR005303">
    <property type="entry name" value="MOCOS_middle"/>
</dbReference>
<dbReference type="RefSeq" id="WP_345209286.1">
    <property type="nucleotide sequence ID" value="NZ_BAABFT010000001.1"/>
</dbReference>
<dbReference type="PANTHER" id="PTHR14237:SF19">
    <property type="entry name" value="MITOCHONDRIAL AMIDOXIME REDUCING COMPONENT 1"/>
    <property type="match status" value="1"/>
</dbReference>
<protein>
    <submittedName>
        <fullName evidence="2">MOSC domain-containing protein</fullName>
    </submittedName>
</protein>